<feature type="domain" description="GST N-terminal" evidence="1">
    <location>
        <begin position="60"/>
        <end position="142"/>
    </location>
</feature>
<feature type="domain" description="GST N-terminal" evidence="1">
    <location>
        <begin position="181"/>
        <end position="263"/>
    </location>
</feature>
<name>L1IXC0_GUITC</name>
<dbReference type="PANTHER" id="PTHR45288">
    <property type="entry name" value="THIOREDOXIN FAMILY PROTEIN"/>
    <property type="match status" value="1"/>
</dbReference>
<evidence type="ECO:0000313" key="4">
    <source>
        <dbReference type="Proteomes" id="UP000011087"/>
    </source>
</evidence>
<dbReference type="EnsemblProtists" id="EKX40534">
    <property type="protein sequence ID" value="EKX40534"/>
    <property type="gene ID" value="GUITHDRAFT_75402"/>
</dbReference>
<dbReference type="GeneID" id="17297278"/>
<reference evidence="2 4" key="1">
    <citation type="journal article" date="2012" name="Nature">
        <title>Algal genomes reveal evolutionary mosaicism and the fate of nucleomorphs.</title>
        <authorList>
            <consortium name="DOE Joint Genome Institute"/>
            <person name="Curtis B.A."/>
            <person name="Tanifuji G."/>
            <person name="Burki F."/>
            <person name="Gruber A."/>
            <person name="Irimia M."/>
            <person name="Maruyama S."/>
            <person name="Arias M.C."/>
            <person name="Ball S.G."/>
            <person name="Gile G.H."/>
            <person name="Hirakawa Y."/>
            <person name="Hopkins J.F."/>
            <person name="Kuo A."/>
            <person name="Rensing S.A."/>
            <person name="Schmutz J."/>
            <person name="Symeonidi A."/>
            <person name="Elias M."/>
            <person name="Eveleigh R.J."/>
            <person name="Herman E.K."/>
            <person name="Klute M.J."/>
            <person name="Nakayama T."/>
            <person name="Obornik M."/>
            <person name="Reyes-Prieto A."/>
            <person name="Armbrust E.V."/>
            <person name="Aves S.J."/>
            <person name="Beiko R.G."/>
            <person name="Coutinho P."/>
            <person name="Dacks J.B."/>
            <person name="Durnford D.G."/>
            <person name="Fast N.M."/>
            <person name="Green B.R."/>
            <person name="Grisdale C.J."/>
            <person name="Hempel F."/>
            <person name="Henrissat B."/>
            <person name="Hoppner M.P."/>
            <person name="Ishida K."/>
            <person name="Kim E."/>
            <person name="Koreny L."/>
            <person name="Kroth P.G."/>
            <person name="Liu Y."/>
            <person name="Malik S.B."/>
            <person name="Maier U.G."/>
            <person name="McRose D."/>
            <person name="Mock T."/>
            <person name="Neilson J.A."/>
            <person name="Onodera N.T."/>
            <person name="Poole A.M."/>
            <person name="Pritham E.J."/>
            <person name="Richards T.A."/>
            <person name="Rocap G."/>
            <person name="Roy S.W."/>
            <person name="Sarai C."/>
            <person name="Schaack S."/>
            <person name="Shirato S."/>
            <person name="Slamovits C.H."/>
            <person name="Spencer D.F."/>
            <person name="Suzuki S."/>
            <person name="Worden A.Z."/>
            <person name="Zauner S."/>
            <person name="Barry K."/>
            <person name="Bell C."/>
            <person name="Bharti A.K."/>
            <person name="Crow J.A."/>
            <person name="Grimwood J."/>
            <person name="Kramer R."/>
            <person name="Lindquist E."/>
            <person name="Lucas S."/>
            <person name="Salamov A."/>
            <person name="McFadden G.I."/>
            <person name="Lane C.E."/>
            <person name="Keeling P.J."/>
            <person name="Gray M.W."/>
            <person name="Grigoriev I.V."/>
            <person name="Archibald J.M."/>
        </authorList>
    </citation>
    <scope>NUCLEOTIDE SEQUENCE</scope>
    <source>
        <strain evidence="2 4">CCMP2712</strain>
    </source>
</reference>
<evidence type="ECO:0000313" key="2">
    <source>
        <dbReference type="EMBL" id="EKX40534.1"/>
    </source>
</evidence>
<dbReference type="OrthoDB" id="422574at2759"/>
<dbReference type="PROSITE" id="PS51354">
    <property type="entry name" value="GLUTAREDOXIN_2"/>
    <property type="match status" value="1"/>
</dbReference>
<gene>
    <name evidence="2" type="ORF">GUITHDRAFT_75402</name>
</gene>
<dbReference type="InterPro" id="IPR036249">
    <property type="entry name" value="Thioredoxin-like_sf"/>
</dbReference>
<proteinExistence type="predicted"/>
<keyword evidence="4" id="KW-1185">Reference proteome</keyword>
<dbReference type="HOGENOM" id="CLU_040972_1_0_1"/>
<dbReference type="RefSeq" id="XP_005827514.1">
    <property type="nucleotide sequence ID" value="XM_005827457.1"/>
</dbReference>
<reference evidence="4" key="2">
    <citation type="submission" date="2012-11" db="EMBL/GenBank/DDBJ databases">
        <authorList>
            <person name="Kuo A."/>
            <person name="Curtis B.A."/>
            <person name="Tanifuji G."/>
            <person name="Burki F."/>
            <person name="Gruber A."/>
            <person name="Irimia M."/>
            <person name="Maruyama S."/>
            <person name="Arias M.C."/>
            <person name="Ball S.G."/>
            <person name="Gile G.H."/>
            <person name="Hirakawa Y."/>
            <person name="Hopkins J.F."/>
            <person name="Rensing S.A."/>
            <person name="Schmutz J."/>
            <person name="Symeonidi A."/>
            <person name="Elias M."/>
            <person name="Eveleigh R.J."/>
            <person name="Herman E.K."/>
            <person name="Klute M.J."/>
            <person name="Nakayama T."/>
            <person name="Obornik M."/>
            <person name="Reyes-Prieto A."/>
            <person name="Armbrust E.V."/>
            <person name="Aves S.J."/>
            <person name="Beiko R.G."/>
            <person name="Coutinho P."/>
            <person name="Dacks J.B."/>
            <person name="Durnford D.G."/>
            <person name="Fast N.M."/>
            <person name="Green B.R."/>
            <person name="Grisdale C."/>
            <person name="Hempe F."/>
            <person name="Henrissat B."/>
            <person name="Hoppner M.P."/>
            <person name="Ishida K.-I."/>
            <person name="Kim E."/>
            <person name="Koreny L."/>
            <person name="Kroth P.G."/>
            <person name="Liu Y."/>
            <person name="Malik S.-B."/>
            <person name="Maier U.G."/>
            <person name="McRose D."/>
            <person name="Mock T."/>
            <person name="Neilson J.A."/>
            <person name="Onodera N.T."/>
            <person name="Poole A.M."/>
            <person name="Pritham E.J."/>
            <person name="Richards T.A."/>
            <person name="Rocap G."/>
            <person name="Roy S.W."/>
            <person name="Sarai C."/>
            <person name="Schaack S."/>
            <person name="Shirato S."/>
            <person name="Slamovits C.H."/>
            <person name="Spencer D.F."/>
            <person name="Suzuki S."/>
            <person name="Worden A.Z."/>
            <person name="Zauner S."/>
            <person name="Barry K."/>
            <person name="Bell C."/>
            <person name="Bharti A.K."/>
            <person name="Crow J.A."/>
            <person name="Grimwood J."/>
            <person name="Kramer R."/>
            <person name="Lindquist E."/>
            <person name="Lucas S."/>
            <person name="Salamov A."/>
            <person name="McFadden G.I."/>
            <person name="Lane C.E."/>
            <person name="Keeling P.J."/>
            <person name="Gray M.W."/>
            <person name="Grigoriev I.V."/>
            <person name="Archibald J.M."/>
        </authorList>
    </citation>
    <scope>NUCLEOTIDE SEQUENCE</scope>
    <source>
        <strain evidence="4">CCMP2712</strain>
    </source>
</reference>
<dbReference type="GO" id="GO:0009507">
    <property type="term" value="C:chloroplast"/>
    <property type="evidence" value="ECO:0007669"/>
    <property type="project" value="TreeGrafter"/>
</dbReference>
<dbReference type="PROSITE" id="PS50404">
    <property type="entry name" value="GST_NTER"/>
    <property type="match status" value="2"/>
</dbReference>
<accession>L1IXC0</accession>
<dbReference type="SUPFAM" id="SSF52833">
    <property type="entry name" value="Thioredoxin-like"/>
    <property type="match status" value="2"/>
</dbReference>
<evidence type="ECO:0000313" key="3">
    <source>
        <dbReference type="EnsemblProtists" id="EKX40534"/>
    </source>
</evidence>
<evidence type="ECO:0000259" key="1">
    <source>
        <dbReference type="PROSITE" id="PS50404"/>
    </source>
</evidence>
<dbReference type="eggNOG" id="ENOG502QPRA">
    <property type="taxonomic scope" value="Eukaryota"/>
</dbReference>
<reference evidence="3" key="3">
    <citation type="submission" date="2015-06" db="UniProtKB">
        <authorList>
            <consortium name="EnsemblProtists"/>
        </authorList>
    </citation>
    <scope>IDENTIFICATION</scope>
</reference>
<dbReference type="KEGG" id="gtt:GUITHDRAFT_75402"/>
<feature type="non-terminal residue" evidence="2">
    <location>
        <position position="1"/>
    </location>
</feature>
<organism evidence="2">
    <name type="scientific">Guillardia theta (strain CCMP2712)</name>
    <name type="common">Cryptophyte</name>
    <dbReference type="NCBI Taxonomy" id="905079"/>
    <lineage>
        <taxon>Eukaryota</taxon>
        <taxon>Cryptophyceae</taxon>
        <taxon>Pyrenomonadales</taxon>
        <taxon>Geminigeraceae</taxon>
        <taxon>Guillardia</taxon>
    </lineage>
</organism>
<dbReference type="OMA" id="YENNAYA"/>
<dbReference type="Proteomes" id="UP000011087">
    <property type="component" value="Unassembled WGS sequence"/>
</dbReference>
<dbReference type="InterPro" id="IPR004045">
    <property type="entry name" value="Glutathione_S-Trfase_N"/>
</dbReference>
<dbReference type="Gene3D" id="3.40.30.10">
    <property type="entry name" value="Glutaredoxin"/>
    <property type="match status" value="2"/>
</dbReference>
<dbReference type="Pfam" id="PF13417">
    <property type="entry name" value="GST_N_3"/>
    <property type="match status" value="2"/>
</dbReference>
<sequence>TSSSILSIFCPLLKLFSNSDPTAPRNKGMETALTGFSSMARLPWGSQVSPLAASRPQPPLPIKIYEFEACPFCRLVREVITFLDLEVEVYPCPKGSQFHRAIVEEKGGRQMFPFLVDENTGVSMYESSEIVRYLLRTYANGAETPPFLFQSVLLSGWVPTLLRAGRGMMRFDRAVEEQPRKLLELYSYENNQFCRLVREALCELELPYKLISAGKGEEAVAVRLEQGIQGSTRCPYLVDPNTDKQVSDSAEIMKYLFENYVRA</sequence>
<dbReference type="PANTHER" id="PTHR45288:SF2">
    <property type="entry name" value="THIOREDOXIN FAMILY PROTEIN"/>
    <property type="match status" value="1"/>
</dbReference>
<dbReference type="AlphaFoldDB" id="L1IXC0"/>
<protein>
    <recommendedName>
        <fullName evidence="1">GST N-terminal domain-containing protein</fullName>
    </recommendedName>
</protein>
<dbReference type="STRING" id="905079.L1IXC0"/>
<dbReference type="PaxDb" id="55529-EKX40534"/>
<dbReference type="CDD" id="cd03041">
    <property type="entry name" value="GST_N_2GST_N"/>
    <property type="match status" value="1"/>
</dbReference>
<dbReference type="EMBL" id="JH993030">
    <property type="protein sequence ID" value="EKX40534.1"/>
    <property type="molecule type" value="Genomic_DNA"/>
</dbReference>